<sequence length="121" mass="13462">MTDATTIAERYLAVWNETDAERRRALITEAWTESGTYVDPLMRGEGHEQIDALVAAVHTRLPGFRFKLAGPADRYGDNLRFSWSLGTEGDEPLIKGTDFAILDDERLKAVHGFLDQAPAAL</sequence>
<dbReference type="InterPro" id="IPR032710">
    <property type="entry name" value="NTF2-like_dom_sf"/>
</dbReference>
<dbReference type="KEGG" id="rjg:CCGE525_12005"/>
<protein>
    <submittedName>
        <fullName evidence="1">Nuclear transport factor 2 family protein</fullName>
    </submittedName>
</protein>
<accession>A0A387FKN1</accession>
<gene>
    <name evidence="1" type="ORF">CCGE525_12005</name>
</gene>
<evidence type="ECO:0000313" key="2">
    <source>
        <dbReference type="Proteomes" id="UP000282195"/>
    </source>
</evidence>
<evidence type="ECO:0000313" key="1">
    <source>
        <dbReference type="EMBL" id="AYG59438.1"/>
    </source>
</evidence>
<name>A0A387FKN1_9HYPH</name>
<reference evidence="1 2" key="1">
    <citation type="submission" date="2018-10" db="EMBL/GenBank/DDBJ databases">
        <title>Rhizobium etli, R. leguminosarum and a new Rhizobium genospecies from Phaseolus dumosus.</title>
        <authorList>
            <person name="Ramirez-Puebla S.T."/>
            <person name="Rogel-Hernandez M.A."/>
            <person name="Guerrero G."/>
            <person name="Ormeno-Orrillo E."/>
            <person name="Martinez-Romero J.C."/>
            <person name="Negrete-Yankelevich S."/>
            <person name="Martinez-Romero E."/>
        </authorList>
    </citation>
    <scope>NUCLEOTIDE SEQUENCE [LARGE SCALE GENOMIC DNA]</scope>
    <source>
        <strain evidence="1 2">CCGE525</strain>
    </source>
</reference>
<dbReference type="EMBL" id="CP032694">
    <property type="protein sequence ID" value="AYG59438.1"/>
    <property type="molecule type" value="Genomic_DNA"/>
</dbReference>
<dbReference type="OrthoDB" id="9808719at2"/>
<dbReference type="Gene3D" id="3.10.450.50">
    <property type="match status" value="1"/>
</dbReference>
<dbReference type="RefSeq" id="WP_120704455.1">
    <property type="nucleotide sequence ID" value="NZ_CP032694.1"/>
</dbReference>
<dbReference type="AlphaFoldDB" id="A0A387FKN1"/>
<dbReference type="SUPFAM" id="SSF54427">
    <property type="entry name" value="NTF2-like"/>
    <property type="match status" value="1"/>
</dbReference>
<keyword evidence="2" id="KW-1185">Reference proteome</keyword>
<dbReference type="Proteomes" id="UP000282195">
    <property type="component" value="Chromosome"/>
</dbReference>
<proteinExistence type="predicted"/>
<organism evidence="1 2">
    <name type="scientific">Rhizobium jaguaris</name>
    <dbReference type="NCBI Taxonomy" id="1312183"/>
    <lineage>
        <taxon>Bacteria</taxon>
        <taxon>Pseudomonadati</taxon>
        <taxon>Pseudomonadota</taxon>
        <taxon>Alphaproteobacteria</taxon>
        <taxon>Hyphomicrobiales</taxon>
        <taxon>Rhizobiaceae</taxon>
        <taxon>Rhizobium/Agrobacterium group</taxon>
        <taxon>Rhizobium</taxon>
    </lineage>
</organism>